<feature type="coiled-coil region" evidence="1">
    <location>
        <begin position="165"/>
        <end position="192"/>
    </location>
</feature>
<protein>
    <recommendedName>
        <fullName evidence="6">SMODS and SLOG-associating 2TM effector domain-containing protein</fullName>
    </recommendedName>
</protein>
<gene>
    <name evidence="4" type="ORF">WJX75_006189</name>
</gene>
<evidence type="ECO:0000313" key="4">
    <source>
        <dbReference type="EMBL" id="KAK9909693.1"/>
    </source>
</evidence>
<accession>A0ABR2YRJ8</accession>
<evidence type="ECO:0000256" key="1">
    <source>
        <dbReference type="SAM" id="Coils"/>
    </source>
</evidence>
<feature type="transmembrane region" description="Helical" evidence="3">
    <location>
        <begin position="304"/>
        <end position="321"/>
    </location>
</feature>
<keyword evidence="3" id="KW-0472">Membrane</keyword>
<keyword evidence="1" id="KW-0175">Coiled coil</keyword>
<name>A0ABR2YRJ8_9CHLO</name>
<feature type="transmembrane region" description="Helical" evidence="3">
    <location>
        <begin position="139"/>
        <end position="165"/>
    </location>
</feature>
<keyword evidence="3" id="KW-1133">Transmembrane helix</keyword>
<feature type="region of interest" description="Disordered" evidence="2">
    <location>
        <begin position="402"/>
        <end position="570"/>
    </location>
</feature>
<dbReference type="InterPro" id="IPR025333">
    <property type="entry name" value="DUF4239"/>
</dbReference>
<feature type="compositionally biased region" description="Low complexity" evidence="2">
    <location>
        <begin position="453"/>
        <end position="463"/>
    </location>
</feature>
<comment type="caution">
    <text evidence="4">The sequence shown here is derived from an EMBL/GenBank/DDBJ whole genome shotgun (WGS) entry which is preliminary data.</text>
</comment>
<sequence>MLIQRGAGTQSQGVLGGTTSRPTGRPAGLSCRARHPERYQLLAGSRGQFAGTSNGLEARQRAVGTSRSQMRVTCLRAGPISNYNKVAPMTAWSPLRSIQSLSKFFFISGTATLTAWYAHPHLLNVAAHVLNLDFKDNVTAFQTSFFSFLSLVFAIYSGNTMAFLYDRQKEVVKNLYAECMALEELLEESVNTLGPDARDILAQVRLYIDQEMYMPENQSPPLGEGHALAAIRAKARNYRRAGTDVGEILQASQRLAHAQSARQATACRLLPPVHWALLYTIGALFVSTFILFETGGSFSNEGRHILFTVLCGLMSFVLVALRDLADPHEGVYNATALLSERLSYINSMLSKYEKLPSRAPTVAATIGTSVPSNTIEDASKPGGGGLLGIIGAADQLVEDATDALSDKDSDDSNDGGFPDSSLSQIGAALFGGKPAGQDAAPSAPSGMGPSTGSPAATSSSSASSERRQEAAAAAATSPSQSSNGSVSSARPDFALRSSIVEKPPSFKKSGSSVSSQALSSGGSKRAGGGRTLLRVKSLEEQVASLAKQSSPAYRWPGGAPTASRPSANVR</sequence>
<dbReference type="EMBL" id="JALJOT010000006">
    <property type="protein sequence ID" value="KAK9909693.1"/>
    <property type="molecule type" value="Genomic_DNA"/>
</dbReference>
<feature type="transmembrane region" description="Helical" evidence="3">
    <location>
        <begin position="272"/>
        <end position="292"/>
    </location>
</feature>
<feature type="compositionally biased region" description="Low complexity" evidence="2">
    <location>
        <begin position="470"/>
        <end position="488"/>
    </location>
</feature>
<evidence type="ECO:0000256" key="3">
    <source>
        <dbReference type="SAM" id="Phobius"/>
    </source>
</evidence>
<dbReference type="Pfam" id="PF14023">
    <property type="entry name" value="Bestrophin-like"/>
    <property type="match status" value="1"/>
</dbReference>
<keyword evidence="5" id="KW-1185">Reference proteome</keyword>
<proteinExistence type="predicted"/>
<feature type="transmembrane region" description="Helical" evidence="3">
    <location>
        <begin position="101"/>
        <end position="119"/>
    </location>
</feature>
<feature type="compositionally biased region" description="Low complexity" evidence="2">
    <location>
        <begin position="506"/>
        <end position="523"/>
    </location>
</feature>
<evidence type="ECO:0000256" key="2">
    <source>
        <dbReference type="SAM" id="MobiDB-lite"/>
    </source>
</evidence>
<dbReference type="Proteomes" id="UP001491310">
    <property type="component" value="Unassembled WGS sequence"/>
</dbReference>
<feature type="compositionally biased region" description="Polar residues" evidence="2">
    <location>
        <begin position="7"/>
        <end position="22"/>
    </location>
</feature>
<keyword evidence="3" id="KW-0812">Transmembrane</keyword>
<organism evidence="4 5">
    <name type="scientific">Coccomyxa subellipsoidea</name>
    <dbReference type="NCBI Taxonomy" id="248742"/>
    <lineage>
        <taxon>Eukaryota</taxon>
        <taxon>Viridiplantae</taxon>
        <taxon>Chlorophyta</taxon>
        <taxon>core chlorophytes</taxon>
        <taxon>Trebouxiophyceae</taxon>
        <taxon>Trebouxiophyceae incertae sedis</taxon>
        <taxon>Coccomyxaceae</taxon>
        <taxon>Coccomyxa</taxon>
    </lineage>
</organism>
<evidence type="ECO:0008006" key="6">
    <source>
        <dbReference type="Google" id="ProtNLM"/>
    </source>
</evidence>
<evidence type="ECO:0000313" key="5">
    <source>
        <dbReference type="Proteomes" id="UP001491310"/>
    </source>
</evidence>
<reference evidence="4 5" key="1">
    <citation type="journal article" date="2024" name="Nat. Commun.">
        <title>Phylogenomics reveals the evolutionary origins of lichenization in chlorophyte algae.</title>
        <authorList>
            <person name="Puginier C."/>
            <person name="Libourel C."/>
            <person name="Otte J."/>
            <person name="Skaloud P."/>
            <person name="Haon M."/>
            <person name="Grisel S."/>
            <person name="Petersen M."/>
            <person name="Berrin J.G."/>
            <person name="Delaux P.M."/>
            <person name="Dal Grande F."/>
            <person name="Keller J."/>
        </authorList>
    </citation>
    <scope>NUCLEOTIDE SEQUENCE [LARGE SCALE GENOMIC DNA]</scope>
    <source>
        <strain evidence="4 5">SAG 216-7</strain>
    </source>
</reference>
<feature type="region of interest" description="Disordered" evidence="2">
    <location>
        <begin position="1"/>
        <end position="31"/>
    </location>
</feature>